<dbReference type="SUPFAM" id="SSF48498">
    <property type="entry name" value="Tetracyclin repressor-like, C-terminal domain"/>
    <property type="match status" value="1"/>
</dbReference>
<dbReference type="Gene3D" id="1.10.357.10">
    <property type="entry name" value="Tetracycline Repressor, domain 2"/>
    <property type="match status" value="1"/>
</dbReference>
<evidence type="ECO:0000256" key="1">
    <source>
        <dbReference type="ARBA" id="ARBA00022491"/>
    </source>
</evidence>
<evidence type="ECO:0000313" key="8">
    <source>
        <dbReference type="Proteomes" id="UP000604475"/>
    </source>
</evidence>
<feature type="DNA-binding region" description="H-T-H motif" evidence="5">
    <location>
        <begin position="25"/>
        <end position="44"/>
    </location>
</feature>
<dbReference type="GO" id="GO:0003700">
    <property type="term" value="F:DNA-binding transcription factor activity"/>
    <property type="evidence" value="ECO:0007669"/>
    <property type="project" value="TreeGrafter"/>
</dbReference>
<evidence type="ECO:0000256" key="4">
    <source>
        <dbReference type="ARBA" id="ARBA00023163"/>
    </source>
</evidence>
<dbReference type="PRINTS" id="PR00455">
    <property type="entry name" value="HTHTETR"/>
</dbReference>
<dbReference type="InterPro" id="IPR036271">
    <property type="entry name" value="Tet_transcr_reg_TetR-rel_C_sf"/>
</dbReference>
<dbReference type="InterPro" id="IPR001647">
    <property type="entry name" value="HTH_TetR"/>
</dbReference>
<evidence type="ECO:0000256" key="2">
    <source>
        <dbReference type="ARBA" id="ARBA00023015"/>
    </source>
</evidence>
<dbReference type="Gene3D" id="1.10.10.60">
    <property type="entry name" value="Homeodomain-like"/>
    <property type="match status" value="1"/>
</dbReference>
<reference evidence="7" key="1">
    <citation type="submission" date="2020-12" db="EMBL/GenBank/DDBJ databases">
        <title>Genomic characterization of non-nitrogen-fixing Frankia strains.</title>
        <authorList>
            <person name="Carlos-Shanley C."/>
            <person name="Guerra T."/>
            <person name="Hahn D."/>
        </authorList>
    </citation>
    <scope>NUCLEOTIDE SEQUENCE</scope>
    <source>
        <strain evidence="7">CN6</strain>
    </source>
</reference>
<keyword evidence="2" id="KW-0805">Transcription regulation</keyword>
<accession>A0A937RH13</accession>
<keyword evidence="8" id="KW-1185">Reference proteome</keyword>
<sequence length="210" mass="23080">MASRREEILDIARRQFAANGYQAASMRDLAEASGLMAGSLYSHFKSKTEMITDIVVRFYDTLLPRQAAVLEDPTENGAAKVARMIQEVFTVCAAHRLELTILHYDWTALSSIEEVMSRSSRTLDLWTIALRAGVADGSIDPEVDPVPMVRIITSSIHSLLDTKRYGHLPLAPEQESQLLAQLRRALLEGIVASPARPADTPGGARPARPT</sequence>
<dbReference type="Pfam" id="PF00440">
    <property type="entry name" value="TetR_N"/>
    <property type="match status" value="1"/>
</dbReference>
<dbReference type="PROSITE" id="PS50977">
    <property type="entry name" value="HTH_TETR_2"/>
    <property type="match status" value="1"/>
</dbReference>
<dbReference type="PANTHER" id="PTHR30055:SF175">
    <property type="entry name" value="HTH-TYPE TRANSCRIPTIONAL REPRESSOR KSTR2"/>
    <property type="match status" value="1"/>
</dbReference>
<evidence type="ECO:0000313" key="7">
    <source>
        <dbReference type="EMBL" id="MBL7630052.1"/>
    </source>
</evidence>
<proteinExistence type="predicted"/>
<keyword evidence="3 5" id="KW-0238">DNA-binding</keyword>
<gene>
    <name evidence="7" type="ORF">I7412_23355</name>
</gene>
<organism evidence="7 8">
    <name type="scientific">Frankia nepalensis</name>
    <dbReference type="NCBI Taxonomy" id="1836974"/>
    <lineage>
        <taxon>Bacteria</taxon>
        <taxon>Bacillati</taxon>
        <taxon>Actinomycetota</taxon>
        <taxon>Actinomycetes</taxon>
        <taxon>Frankiales</taxon>
        <taxon>Frankiaceae</taxon>
        <taxon>Frankia</taxon>
    </lineage>
</organism>
<dbReference type="SUPFAM" id="SSF46689">
    <property type="entry name" value="Homeodomain-like"/>
    <property type="match status" value="1"/>
</dbReference>
<dbReference type="RefSeq" id="WP_202999419.1">
    <property type="nucleotide sequence ID" value="NZ_JADWYU010000085.1"/>
</dbReference>
<evidence type="ECO:0000259" key="6">
    <source>
        <dbReference type="PROSITE" id="PS50977"/>
    </source>
</evidence>
<dbReference type="Proteomes" id="UP000604475">
    <property type="component" value="Unassembled WGS sequence"/>
</dbReference>
<evidence type="ECO:0000256" key="3">
    <source>
        <dbReference type="ARBA" id="ARBA00023125"/>
    </source>
</evidence>
<name>A0A937RH13_9ACTN</name>
<feature type="domain" description="HTH tetR-type" evidence="6">
    <location>
        <begin position="2"/>
        <end position="62"/>
    </location>
</feature>
<dbReference type="InterPro" id="IPR009057">
    <property type="entry name" value="Homeodomain-like_sf"/>
</dbReference>
<dbReference type="InterPro" id="IPR050109">
    <property type="entry name" value="HTH-type_TetR-like_transc_reg"/>
</dbReference>
<keyword evidence="1" id="KW-0678">Repressor</keyword>
<dbReference type="EMBL" id="JAEACQ010000242">
    <property type="protein sequence ID" value="MBL7630052.1"/>
    <property type="molecule type" value="Genomic_DNA"/>
</dbReference>
<dbReference type="AlphaFoldDB" id="A0A937RH13"/>
<comment type="caution">
    <text evidence="7">The sequence shown here is derived from an EMBL/GenBank/DDBJ whole genome shotgun (WGS) entry which is preliminary data.</text>
</comment>
<dbReference type="PANTHER" id="PTHR30055">
    <property type="entry name" value="HTH-TYPE TRANSCRIPTIONAL REGULATOR RUTR"/>
    <property type="match status" value="1"/>
</dbReference>
<dbReference type="GO" id="GO:0000976">
    <property type="term" value="F:transcription cis-regulatory region binding"/>
    <property type="evidence" value="ECO:0007669"/>
    <property type="project" value="TreeGrafter"/>
</dbReference>
<evidence type="ECO:0000256" key="5">
    <source>
        <dbReference type="PROSITE-ProRule" id="PRU00335"/>
    </source>
</evidence>
<protein>
    <submittedName>
        <fullName evidence="7">TetR/AcrR family transcriptional regulator</fullName>
    </submittedName>
</protein>
<keyword evidence="4" id="KW-0804">Transcription</keyword>